<comment type="similarity">
    <text evidence="2">Belongs to the FliJ family.</text>
</comment>
<dbReference type="Proteomes" id="UP000317839">
    <property type="component" value="Unassembled WGS sequence"/>
</dbReference>
<dbReference type="GO" id="GO:0003774">
    <property type="term" value="F:cytoskeletal motor activity"/>
    <property type="evidence" value="ECO:0007669"/>
    <property type="project" value="InterPro"/>
</dbReference>
<dbReference type="InterPro" id="IPR012823">
    <property type="entry name" value="Flagell_FliJ"/>
</dbReference>
<dbReference type="OrthoDB" id="6465096at2"/>
<dbReference type="Gene3D" id="1.10.287.1700">
    <property type="match status" value="1"/>
</dbReference>
<dbReference type="NCBIfam" id="TIGR02473">
    <property type="entry name" value="flagell_FliJ"/>
    <property type="match status" value="1"/>
</dbReference>
<evidence type="ECO:0000256" key="8">
    <source>
        <dbReference type="ARBA" id="ARBA00022927"/>
    </source>
</evidence>
<feature type="compositionally biased region" description="Polar residues" evidence="11">
    <location>
        <begin position="136"/>
        <end position="146"/>
    </location>
</feature>
<dbReference type="PRINTS" id="PR01004">
    <property type="entry name" value="FLGFLIJ"/>
</dbReference>
<keyword evidence="8" id="KW-0653">Protein transport</keyword>
<keyword evidence="12" id="KW-0969">Cilium</keyword>
<evidence type="ECO:0000256" key="3">
    <source>
        <dbReference type="ARBA" id="ARBA00020392"/>
    </source>
</evidence>
<keyword evidence="9" id="KW-0472">Membrane</keyword>
<dbReference type="AlphaFoldDB" id="A0A545TDN1"/>
<evidence type="ECO:0000256" key="2">
    <source>
        <dbReference type="ARBA" id="ARBA00010004"/>
    </source>
</evidence>
<evidence type="ECO:0000256" key="7">
    <source>
        <dbReference type="ARBA" id="ARBA00022795"/>
    </source>
</evidence>
<keyword evidence="13" id="KW-1185">Reference proteome</keyword>
<dbReference type="GO" id="GO:0044781">
    <property type="term" value="P:bacterial-type flagellum organization"/>
    <property type="evidence" value="ECO:0007669"/>
    <property type="project" value="UniProtKB-KW"/>
</dbReference>
<keyword evidence="7" id="KW-1005">Bacterial flagellum biogenesis</keyword>
<dbReference type="GO" id="GO:0071973">
    <property type="term" value="P:bacterial-type flagellum-dependent cell motility"/>
    <property type="evidence" value="ECO:0007669"/>
    <property type="project" value="InterPro"/>
</dbReference>
<gene>
    <name evidence="12" type="primary">fliJ</name>
    <name evidence="12" type="ORF">FLL45_10400</name>
</gene>
<feature type="region of interest" description="Disordered" evidence="11">
    <location>
        <begin position="120"/>
        <end position="146"/>
    </location>
</feature>
<keyword evidence="12" id="KW-0282">Flagellum</keyword>
<dbReference type="PANTHER" id="PTHR38786">
    <property type="entry name" value="FLAGELLAR FLIJ PROTEIN"/>
    <property type="match status" value="1"/>
</dbReference>
<comment type="subcellular location">
    <subcellularLocation>
        <location evidence="1">Cell membrane</location>
        <topology evidence="1">Peripheral membrane protein</topology>
        <orientation evidence="1">Cytoplasmic side</orientation>
    </subcellularLocation>
</comment>
<comment type="caution">
    <text evidence="12">The sequence shown here is derived from an EMBL/GenBank/DDBJ whole genome shotgun (WGS) entry which is preliminary data.</text>
</comment>
<dbReference type="GO" id="GO:0006935">
    <property type="term" value="P:chemotaxis"/>
    <property type="evidence" value="ECO:0007669"/>
    <property type="project" value="UniProtKB-KW"/>
</dbReference>
<dbReference type="EMBL" id="VIKR01000002">
    <property type="protein sequence ID" value="TQV75334.1"/>
    <property type="molecule type" value="Genomic_DNA"/>
</dbReference>
<evidence type="ECO:0000313" key="13">
    <source>
        <dbReference type="Proteomes" id="UP000317839"/>
    </source>
</evidence>
<feature type="compositionally biased region" description="Basic and acidic residues" evidence="11">
    <location>
        <begin position="120"/>
        <end position="135"/>
    </location>
</feature>
<evidence type="ECO:0000256" key="10">
    <source>
        <dbReference type="ARBA" id="ARBA00023225"/>
    </source>
</evidence>
<dbReference type="GO" id="GO:0009288">
    <property type="term" value="C:bacterial-type flagellum"/>
    <property type="evidence" value="ECO:0007669"/>
    <property type="project" value="InterPro"/>
</dbReference>
<evidence type="ECO:0000256" key="1">
    <source>
        <dbReference type="ARBA" id="ARBA00004413"/>
    </source>
</evidence>
<keyword evidence="5" id="KW-1003">Cell membrane</keyword>
<evidence type="ECO:0000313" key="12">
    <source>
        <dbReference type="EMBL" id="TQV75334.1"/>
    </source>
</evidence>
<dbReference type="GO" id="GO:0015031">
    <property type="term" value="P:protein transport"/>
    <property type="evidence" value="ECO:0007669"/>
    <property type="project" value="UniProtKB-KW"/>
</dbReference>
<keyword evidence="10" id="KW-1006">Bacterial flagellum protein export</keyword>
<dbReference type="RefSeq" id="WP_142941950.1">
    <property type="nucleotide sequence ID" value="NZ_VIKR01000002.1"/>
</dbReference>
<evidence type="ECO:0000256" key="9">
    <source>
        <dbReference type="ARBA" id="ARBA00023136"/>
    </source>
</evidence>
<protein>
    <recommendedName>
        <fullName evidence="3">Flagellar FliJ protein</fullName>
    </recommendedName>
</protein>
<evidence type="ECO:0000256" key="11">
    <source>
        <dbReference type="SAM" id="MobiDB-lite"/>
    </source>
</evidence>
<proteinExistence type="inferred from homology"/>
<dbReference type="Pfam" id="PF02050">
    <property type="entry name" value="FliJ"/>
    <property type="match status" value="1"/>
</dbReference>
<keyword evidence="12" id="KW-0966">Cell projection</keyword>
<accession>A0A545TDN1</accession>
<evidence type="ECO:0000256" key="5">
    <source>
        <dbReference type="ARBA" id="ARBA00022475"/>
    </source>
</evidence>
<evidence type="ECO:0000256" key="4">
    <source>
        <dbReference type="ARBA" id="ARBA00022448"/>
    </source>
</evidence>
<organism evidence="12 13">
    <name type="scientific">Aliikangiella marina</name>
    <dbReference type="NCBI Taxonomy" id="1712262"/>
    <lineage>
        <taxon>Bacteria</taxon>
        <taxon>Pseudomonadati</taxon>
        <taxon>Pseudomonadota</taxon>
        <taxon>Gammaproteobacteria</taxon>
        <taxon>Oceanospirillales</taxon>
        <taxon>Pleioneaceae</taxon>
        <taxon>Aliikangiella</taxon>
    </lineage>
</organism>
<name>A0A545TDN1_9GAMM</name>
<dbReference type="PIRSF" id="PIRSF019404">
    <property type="entry name" value="FliJ"/>
    <property type="match status" value="1"/>
</dbReference>
<keyword evidence="4" id="KW-0813">Transport</keyword>
<dbReference type="InterPro" id="IPR018006">
    <property type="entry name" value="Flag_FliJ_proteobac"/>
</dbReference>
<dbReference type="GO" id="GO:0005886">
    <property type="term" value="C:plasma membrane"/>
    <property type="evidence" value="ECO:0007669"/>
    <property type="project" value="UniProtKB-SubCell"/>
</dbReference>
<evidence type="ECO:0000256" key="6">
    <source>
        <dbReference type="ARBA" id="ARBA00022500"/>
    </source>
</evidence>
<dbReference type="PANTHER" id="PTHR38786:SF1">
    <property type="entry name" value="FLAGELLAR FLIJ PROTEIN"/>
    <property type="match status" value="1"/>
</dbReference>
<dbReference type="InterPro" id="IPR053716">
    <property type="entry name" value="Flag_assembly_chemotaxis_eff"/>
</dbReference>
<dbReference type="InterPro" id="IPR052570">
    <property type="entry name" value="FliJ"/>
</dbReference>
<keyword evidence="6" id="KW-0145">Chemotaxis</keyword>
<reference evidence="12 13" key="1">
    <citation type="submission" date="2019-06" db="EMBL/GenBank/DDBJ databases">
        <title>Draft genome of Aliikangiella marina GYP-15.</title>
        <authorList>
            <person name="Wang G."/>
        </authorList>
    </citation>
    <scope>NUCLEOTIDE SEQUENCE [LARGE SCALE GENOMIC DNA]</scope>
    <source>
        <strain evidence="12 13">GYP-15</strain>
    </source>
</reference>
<sequence length="146" mass="16926">MVRSKRLNPIKTLAKNKEKAAAQALGNSIERQKVEDQKLQQLYQYRHEYLLQMESKVKSGISGSELQRYHLFLAKLDSAIEQQKDVLMVSAKQLDASQSHWQEKRNRTKAISQVMEKMQNQEKFDASKKEAKASDEISTQAFLRSR</sequence>